<name>A0AAV3QXH2_LITER</name>
<keyword evidence="1" id="KW-0175">Coiled coil</keyword>
<evidence type="ECO:0000313" key="3">
    <source>
        <dbReference type="Proteomes" id="UP001454036"/>
    </source>
</evidence>
<organism evidence="2 3">
    <name type="scientific">Lithospermum erythrorhizon</name>
    <name type="common">Purple gromwell</name>
    <name type="synonym">Lithospermum officinale var. erythrorhizon</name>
    <dbReference type="NCBI Taxonomy" id="34254"/>
    <lineage>
        <taxon>Eukaryota</taxon>
        <taxon>Viridiplantae</taxon>
        <taxon>Streptophyta</taxon>
        <taxon>Embryophyta</taxon>
        <taxon>Tracheophyta</taxon>
        <taxon>Spermatophyta</taxon>
        <taxon>Magnoliopsida</taxon>
        <taxon>eudicotyledons</taxon>
        <taxon>Gunneridae</taxon>
        <taxon>Pentapetalae</taxon>
        <taxon>asterids</taxon>
        <taxon>lamiids</taxon>
        <taxon>Boraginales</taxon>
        <taxon>Boraginaceae</taxon>
        <taxon>Boraginoideae</taxon>
        <taxon>Lithospermeae</taxon>
        <taxon>Lithospermum</taxon>
    </lineage>
</organism>
<dbReference type="AlphaFoldDB" id="A0AAV3QXH2"/>
<accession>A0AAV3QXH2</accession>
<protein>
    <submittedName>
        <fullName evidence="2">Uncharacterized protein</fullName>
    </submittedName>
</protein>
<keyword evidence="3" id="KW-1185">Reference proteome</keyword>
<feature type="coiled-coil region" evidence="1">
    <location>
        <begin position="35"/>
        <end position="65"/>
    </location>
</feature>
<comment type="caution">
    <text evidence="2">The sequence shown here is derived from an EMBL/GenBank/DDBJ whole genome shotgun (WGS) entry which is preliminary data.</text>
</comment>
<proteinExistence type="predicted"/>
<evidence type="ECO:0000256" key="1">
    <source>
        <dbReference type="SAM" id="Coils"/>
    </source>
</evidence>
<reference evidence="2 3" key="1">
    <citation type="submission" date="2024-01" db="EMBL/GenBank/DDBJ databases">
        <title>The complete chloroplast genome sequence of Lithospermum erythrorhizon: insights into the phylogenetic relationship among Boraginaceae species and the maternal lineages of purple gromwells.</title>
        <authorList>
            <person name="Okada T."/>
            <person name="Watanabe K."/>
        </authorList>
    </citation>
    <scope>NUCLEOTIDE SEQUENCE [LARGE SCALE GENOMIC DNA]</scope>
</reference>
<gene>
    <name evidence="2" type="ORF">LIER_23458</name>
</gene>
<dbReference type="EMBL" id="BAABME010006608">
    <property type="protein sequence ID" value="GAA0168832.1"/>
    <property type="molecule type" value="Genomic_DNA"/>
</dbReference>
<dbReference type="Proteomes" id="UP001454036">
    <property type="component" value="Unassembled WGS sequence"/>
</dbReference>
<sequence length="83" mass="9757">MLKGLSFLKKSLEDQKAKIMHIIASLGGGAENVEMSREEELMKMNEQFMKELENEEMKNFALEIELDFEIRLETTMWALKEKM</sequence>
<evidence type="ECO:0000313" key="2">
    <source>
        <dbReference type="EMBL" id="GAA0168832.1"/>
    </source>
</evidence>